<keyword evidence="1" id="KW-1133">Transmembrane helix</keyword>
<keyword evidence="1" id="KW-0812">Transmembrane</keyword>
<evidence type="ECO:0000313" key="3">
    <source>
        <dbReference type="Proteomes" id="UP000064189"/>
    </source>
</evidence>
<gene>
    <name evidence="2" type="ORF">AS888_05305</name>
</gene>
<dbReference type="AlphaFoldDB" id="A0A109N1S8"/>
<keyword evidence="3" id="KW-1185">Reference proteome</keyword>
<dbReference type="Proteomes" id="UP000064189">
    <property type="component" value="Unassembled WGS sequence"/>
</dbReference>
<reference evidence="2 3" key="1">
    <citation type="submission" date="2015-11" db="EMBL/GenBank/DDBJ databases">
        <title>Genome Sequence of Bacillus simplex strain VanAntwerpen2.</title>
        <authorList>
            <person name="Couger M.B."/>
        </authorList>
    </citation>
    <scope>NUCLEOTIDE SEQUENCE [LARGE SCALE GENOMIC DNA]</scope>
    <source>
        <strain evidence="2 3">VanAntwerpen02</strain>
    </source>
</reference>
<evidence type="ECO:0000313" key="2">
    <source>
        <dbReference type="EMBL" id="KWW21905.1"/>
    </source>
</evidence>
<keyword evidence="1" id="KW-0472">Membrane</keyword>
<feature type="transmembrane region" description="Helical" evidence="1">
    <location>
        <begin position="65"/>
        <end position="82"/>
    </location>
</feature>
<dbReference type="EMBL" id="LNNH01000010">
    <property type="protein sequence ID" value="KWW21905.1"/>
    <property type="molecule type" value="Genomic_DNA"/>
</dbReference>
<feature type="transmembrane region" description="Helical" evidence="1">
    <location>
        <begin position="26"/>
        <end position="45"/>
    </location>
</feature>
<accession>A0A109N1S8</accession>
<dbReference type="RefSeq" id="WP_061140905.1">
    <property type="nucleotide sequence ID" value="NZ_LNNH01000010.1"/>
</dbReference>
<proteinExistence type="predicted"/>
<protein>
    <submittedName>
        <fullName evidence="2">Uncharacterized protein</fullName>
    </submittedName>
</protein>
<evidence type="ECO:0000256" key="1">
    <source>
        <dbReference type="SAM" id="Phobius"/>
    </source>
</evidence>
<sequence>MNITDILVLSVVLGLMNGFKDKRNKVQGFFTIAFTFFTTGLIFNITGKLFLDDFLDEYFSSEEYGVWLFGGLFLLFSIYLTIKGFRKKTTNSLH</sequence>
<organism evidence="2 3">
    <name type="scientific">Peribacillus simplex</name>
    <dbReference type="NCBI Taxonomy" id="1478"/>
    <lineage>
        <taxon>Bacteria</taxon>
        <taxon>Bacillati</taxon>
        <taxon>Bacillota</taxon>
        <taxon>Bacilli</taxon>
        <taxon>Bacillales</taxon>
        <taxon>Bacillaceae</taxon>
        <taxon>Peribacillus</taxon>
    </lineage>
</organism>
<comment type="caution">
    <text evidence="2">The sequence shown here is derived from an EMBL/GenBank/DDBJ whole genome shotgun (WGS) entry which is preliminary data.</text>
</comment>
<name>A0A109N1S8_9BACI</name>